<accession>A0ABU1DG50</accession>
<dbReference type="EMBL" id="JADBEO010000020">
    <property type="protein sequence ID" value="MDR4307113.1"/>
    <property type="molecule type" value="Genomic_DNA"/>
</dbReference>
<sequence length="139" mass="14319">MIIAGGLGPAVTEAGCDLVGLAADRDTAVALLRSSDIDLALVDLRLMDGWTGLDVARAAGEAGVAVLFTTANADMLPSDLDGSLGLIEKPYTMTGVRAAIDFLRERFAGNLSETPPRCLKLRAPRPGPRGNRMGVGAGA</sequence>
<evidence type="ECO:0000313" key="4">
    <source>
        <dbReference type="EMBL" id="MDR4307113.1"/>
    </source>
</evidence>
<name>A0ABU1DG50_9HYPH</name>
<feature type="modified residue" description="4-aspartylphosphate" evidence="1">
    <location>
        <position position="43"/>
    </location>
</feature>
<dbReference type="Gene3D" id="3.40.50.2300">
    <property type="match status" value="1"/>
</dbReference>
<feature type="domain" description="Response regulatory" evidence="3">
    <location>
        <begin position="1"/>
        <end position="104"/>
    </location>
</feature>
<proteinExistence type="predicted"/>
<dbReference type="InterPro" id="IPR001789">
    <property type="entry name" value="Sig_transdc_resp-reg_receiver"/>
</dbReference>
<dbReference type="InterPro" id="IPR011006">
    <property type="entry name" value="CheY-like_superfamily"/>
</dbReference>
<evidence type="ECO:0000256" key="2">
    <source>
        <dbReference type="SAM" id="MobiDB-lite"/>
    </source>
</evidence>
<dbReference type="PROSITE" id="PS50110">
    <property type="entry name" value="RESPONSE_REGULATORY"/>
    <property type="match status" value="1"/>
</dbReference>
<keyword evidence="5" id="KW-1185">Reference proteome</keyword>
<comment type="caution">
    <text evidence="4">The sequence shown here is derived from an EMBL/GenBank/DDBJ whole genome shotgun (WGS) entry which is preliminary data.</text>
</comment>
<evidence type="ECO:0000256" key="1">
    <source>
        <dbReference type="PROSITE-ProRule" id="PRU00169"/>
    </source>
</evidence>
<dbReference type="Proteomes" id="UP001181622">
    <property type="component" value="Unassembled WGS sequence"/>
</dbReference>
<feature type="region of interest" description="Disordered" evidence="2">
    <location>
        <begin position="118"/>
        <end position="139"/>
    </location>
</feature>
<keyword evidence="1" id="KW-0597">Phosphoprotein</keyword>
<gene>
    <name evidence="4" type="ORF">IHQ68_10830</name>
</gene>
<evidence type="ECO:0000313" key="5">
    <source>
        <dbReference type="Proteomes" id="UP001181622"/>
    </source>
</evidence>
<evidence type="ECO:0000259" key="3">
    <source>
        <dbReference type="PROSITE" id="PS50110"/>
    </source>
</evidence>
<reference evidence="4" key="1">
    <citation type="submission" date="2020-10" db="EMBL/GenBank/DDBJ databases">
        <authorList>
            <person name="Abbas A."/>
            <person name="Razzaq R."/>
            <person name="Waqas M."/>
            <person name="Abbas N."/>
            <person name="Nielsen T.K."/>
            <person name="Hansen L.H."/>
            <person name="Hussain S."/>
            <person name="Shahid M."/>
        </authorList>
    </citation>
    <scope>NUCLEOTIDE SEQUENCE</scope>
    <source>
        <strain evidence="4">S14</strain>
    </source>
</reference>
<protein>
    <submittedName>
        <fullName evidence="4">Response regulator</fullName>
    </submittedName>
</protein>
<organism evidence="4 5">
    <name type="scientific">Chelatococcus sambhunathii</name>
    <dbReference type="NCBI Taxonomy" id="363953"/>
    <lineage>
        <taxon>Bacteria</taxon>
        <taxon>Pseudomonadati</taxon>
        <taxon>Pseudomonadota</taxon>
        <taxon>Alphaproteobacteria</taxon>
        <taxon>Hyphomicrobiales</taxon>
        <taxon>Chelatococcaceae</taxon>
        <taxon>Chelatococcus</taxon>
    </lineage>
</organism>
<dbReference type="SUPFAM" id="SSF52172">
    <property type="entry name" value="CheY-like"/>
    <property type="match status" value="1"/>
</dbReference>